<keyword evidence="2" id="KW-1185">Reference proteome</keyword>
<reference evidence="1 2" key="1">
    <citation type="submission" date="2018-06" db="EMBL/GenBank/DDBJ databases">
        <title>A transcriptomic atlas of mushroom development highlights an independent origin of complex multicellularity.</title>
        <authorList>
            <consortium name="DOE Joint Genome Institute"/>
            <person name="Krizsan K."/>
            <person name="Almasi E."/>
            <person name="Merenyi Z."/>
            <person name="Sahu N."/>
            <person name="Viragh M."/>
            <person name="Koszo T."/>
            <person name="Mondo S."/>
            <person name="Kiss B."/>
            <person name="Balint B."/>
            <person name="Kues U."/>
            <person name="Barry K."/>
            <person name="Hegedus J.C."/>
            <person name="Henrissat B."/>
            <person name="Johnson J."/>
            <person name="Lipzen A."/>
            <person name="Ohm R."/>
            <person name="Nagy I."/>
            <person name="Pangilinan J."/>
            <person name="Yan J."/>
            <person name="Xiong Y."/>
            <person name="Grigoriev I.V."/>
            <person name="Hibbett D.S."/>
            <person name="Nagy L.G."/>
        </authorList>
    </citation>
    <scope>NUCLEOTIDE SEQUENCE [LARGE SCALE GENOMIC DNA]</scope>
    <source>
        <strain evidence="1 2">SZMC22713</strain>
    </source>
</reference>
<dbReference type="Gene3D" id="3.80.10.10">
    <property type="entry name" value="Ribonuclease Inhibitor"/>
    <property type="match status" value="1"/>
</dbReference>
<evidence type="ECO:0000313" key="2">
    <source>
        <dbReference type="Proteomes" id="UP000294933"/>
    </source>
</evidence>
<dbReference type="InterPro" id="IPR032675">
    <property type="entry name" value="LRR_dom_sf"/>
</dbReference>
<name>A0A4Y7Q4F9_9AGAM</name>
<dbReference type="OrthoDB" id="3181669at2759"/>
<dbReference type="Proteomes" id="UP000294933">
    <property type="component" value="Unassembled WGS sequence"/>
</dbReference>
<proteinExistence type="predicted"/>
<gene>
    <name evidence="1" type="ORF">BD410DRAFT_898782</name>
</gene>
<dbReference type="EMBL" id="ML170179">
    <property type="protein sequence ID" value="TDL21710.1"/>
    <property type="molecule type" value="Genomic_DNA"/>
</dbReference>
<protein>
    <submittedName>
        <fullName evidence="1">Uncharacterized protein</fullName>
    </submittedName>
</protein>
<sequence length="520" mass="58238">MGGLTIAIKESTIDQLQTVLARLKVNNGGVDDDNYWATWVPDLKPDEPGFSFTEGRWLRELKALDEAMGVLHEGVGEALRILDQKRVKASVATKSSKSSIPNEVLSRIFETGYDCAIWDNEFSRLVSHVSRRFRMVALDTPFIWSVVHNAQGAEEIDTFLTRSRNAKLTICINEHFGTPLHLSPKLSIVQFLRQVGKPGILRRWHEFRCFLENKEDLTAMRQVLGKRCDFPFLRSITLAKKILSDCPSSADACKLWRTPVLRHFTGIDMVLPNKTRLATLNSAVLDLQTSQALSSEDITKVLNAISMVEVLTIRAISSAYYQHASPPAKPVNLAGLTSMTVLPEIVSYALFATSPPIFKWFTAHNLTKVTISSGTSGCDSAIDMTFHGDNAYPLLRELSVICTSYTGFRNDVFPTALAKIPSLQTLSIIGSPNSIAHLTMLWQKGFRFPPLHTLRLHYCSGINDAAIRDVVAELRRGPQWSEFQTLELFHCSTLSGEYLKRLKKNLGDKLHYIPARSFWG</sequence>
<dbReference type="VEuPathDB" id="FungiDB:BD410DRAFT_898782"/>
<organism evidence="1 2">
    <name type="scientific">Rickenella mellea</name>
    <dbReference type="NCBI Taxonomy" id="50990"/>
    <lineage>
        <taxon>Eukaryota</taxon>
        <taxon>Fungi</taxon>
        <taxon>Dikarya</taxon>
        <taxon>Basidiomycota</taxon>
        <taxon>Agaricomycotina</taxon>
        <taxon>Agaricomycetes</taxon>
        <taxon>Hymenochaetales</taxon>
        <taxon>Rickenellaceae</taxon>
        <taxon>Rickenella</taxon>
    </lineage>
</organism>
<evidence type="ECO:0000313" key="1">
    <source>
        <dbReference type="EMBL" id="TDL21710.1"/>
    </source>
</evidence>
<accession>A0A4Y7Q4F9</accession>
<dbReference type="AlphaFoldDB" id="A0A4Y7Q4F9"/>
<dbReference type="SUPFAM" id="SSF52047">
    <property type="entry name" value="RNI-like"/>
    <property type="match status" value="1"/>
</dbReference>